<proteinExistence type="predicted"/>
<name>A0A380Z8X0_9BACE</name>
<reference evidence="1 3" key="1">
    <citation type="submission" date="2018-06" db="EMBL/GenBank/DDBJ databases">
        <authorList>
            <consortium name="Pathogen Informatics"/>
            <person name="Doyle S."/>
        </authorList>
    </citation>
    <scope>NUCLEOTIDE SEQUENCE [LARGE SCALE GENOMIC DNA]</scope>
    <source>
        <strain evidence="1 3">NCTC11155</strain>
    </source>
</reference>
<dbReference type="EMBL" id="UFSX01000002">
    <property type="protein sequence ID" value="SUV43449.1"/>
    <property type="molecule type" value="Genomic_DNA"/>
</dbReference>
<evidence type="ECO:0000313" key="3">
    <source>
        <dbReference type="Proteomes" id="UP000254424"/>
    </source>
</evidence>
<organism evidence="1 3">
    <name type="scientific">Bacteroides eggerthii</name>
    <dbReference type="NCBI Taxonomy" id="28111"/>
    <lineage>
        <taxon>Bacteria</taxon>
        <taxon>Pseudomonadati</taxon>
        <taxon>Bacteroidota</taxon>
        <taxon>Bacteroidia</taxon>
        <taxon>Bacteroidales</taxon>
        <taxon>Bacteroidaceae</taxon>
        <taxon>Bacteroides</taxon>
    </lineage>
</organism>
<dbReference type="Proteomes" id="UP000254424">
    <property type="component" value="Unassembled WGS sequence"/>
</dbReference>
<sequence length="39" mass="4875">MFLILNKNISLLRVKYTKYFITFVNNKIYLLRRLIQLRN</sequence>
<evidence type="ECO:0000313" key="2">
    <source>
        <dbReference type="EMBL" id="SUV47222.1"/>
    </source>
</evidence>
<protein>
    <submittedName>
        <fullName evidence="1">Uncharacterized protein</fullName>
    </submittedName>
</protein>
<accession>A0A380Z8X0</accession>
<dbReference type="AlphaFoldDB" id="A0A380Z8X0"/>
<evidence type="ECO:0000313" key="1">
    <source>
        <dbReference type="EMBL" id="SUV43449.1"/>
    </source>
</evidence>
<gene>
    <name evidence="1" type="ORF">NCTC11155_02843</name>
    <name evidence="2" type="ORF">NCTC11155_03687</name>
</gene>
<dbReference type="EMBL" id="UFSX01000004">
    <property type="protein sequence ID" value="SUV47222.1"/>
    <property type="molecule type" value="Genomic_DNA"/>
</dbReference>